<dbReference type="Proteomes" id="UP000655523">
    <property type="component" value="Unassembled WGS sequence"/>
</dbReference>
<name>A0A972NXZ3_9BURK</name>
<evidence type="ECO:0000313" key="3">
    <source>
        <dbReference type="Proteomes" id="UP000655523"/>
    </source>
</evidence>
<reference evidence="2 3" key="1">
    <citation type="submission" date="2019-11" db="EMBL/GenBank/DDBJ databases">
        <title>Metabolism of dissolved organic matter in forest soils.</title>
        <authorList>
            <person name="Cyle K.T."/>
            <person name="Wilhelm R.C."/>
            <person name="Martinez C.E."/>
        </authorList>
    </citation>
    <scope>NUCLEOTIDE SEQUENCE [LARGE SCALE GENOMIC DNA]</scope>
    <source>
        <strain evidence="2 3">5N</strain>
    </source>
</reference>
<dbReference type="AlphaFoldDB" id="A0A972NXZ3"/>
<proteinExistence type="predicted"/>
<evidence type="ECO:0000256" key="1">
    <source>
        <dbReference type="SAM" id="MobiDB-lite"/>
    </source>
</evidence>
<feature type="region of interest" description="Disordered" evidence="1">
    <location>
        <begin position="104"/>
        <end position="146"/>
    </location>
</feature>
<comment type="caution">
    <text evidence="2">The sequence shown here is derived from an EMBL/GenBank/DDBJ whole genome shotgun (WGS) entry which is preliminary data.</text>
</comment>
<feature type="region of interest" description="Disordered" evidence="1">
    <location>
        <begin position="1"/>
        <end position="46"/>
    </location>
</feature>
<dbReference type="RefSeq" id="WP_172176665.1">
    <property type="nucleotide sequence ID" value="NZ_WOEZ01000258.1"/>
</dbReference>
<protein>
    <submittedName>
        <fullName evidence="2">Uncharacterized protein</fullName>
    </submittedName>
</protein>
<accession>A0A972NXZ3</accession>
<gene>
    <name evidence="2" type="ORF">GNZ13_43455</name>
</gene>
<organism evidence="2 3">
    <name type="scientific">Paraburkholderia elongata</name>
    <dbReference type="NCBI Taxonomy" id="2675747"/>
    <lineage>
        <taxon>Bacteria</taxon>
        <taxon>Pseudomonadati</taxon>
        <taxon>Pseudomonadota</taxon>
        <taxon>Betaproteobacteria</taxon>
        <taxon>Burkholderiales</taxon>
        <taxon>Burkholderiaceae</taxon>
        <taxon>Paraburkholderia</taxon>
    </lineage>
</organism>
<evidence type="ECO:0000313" key="2">
    <source>
        <dbReference type="EMBL" id="NPT61216.1"/>
    </source>
</evidence>
<sequence length="146" mass="15718">MPLHTTSPEDAGQDQPVKRGPGRPRKQRPASPEPAPVNAAPRVTDRYGAARIIGKSFDTVKRLEKFDPDWPKPFALSGPHKNHYLISDIEAFLLNKAAAAQAASIASTQTATPLDPAGTRGLENLRPGNKARRPEKKQANAATEPA</sequence>
<dbReference type="EMBL" id="WOEZ01000258">
    <property type="protein sequence ID" value="NPT61216.1"/>
    <property type="molecule type" value="Genomic_DNA"/>
</dbReference>
<keyword evidence="3" id="KW-1185">Reference proteome</keyword>